<protein>
    <recommendedName>
        <fullName evidence="7">Peptidase M20 dimerisation domain-containing protein</fullName>
    </recommendedName>
</protein>
<dbReference type="InterPro" id="IPR011650">
    <property type="entry name" value="Peptidase_M20_dimer"/>
</dbReference>
<sequence>MRLITLSPLLFLVNAVHSFDSQTAIIDETTSGSLSLLELHKSLVEIGSISGNEHDAGAFLISYLKKQNLTVEIQDVDFIESSVSGQRRQNVLAYIGDKRKTRTLVTSHIDTVPPFWPYERRGDEIWGRGSVDAKGSVAAQITAYQDLILAGKIREGDVALLFVVGEETLGVGMKQANELGLSWETVIFGEPTELKLAAGHKGITSVHLTAKGKAGHSGYPSLGRNANSMLIPALYELGRMELPWSEKYGNTTLNIGRVDGGVAANVIAEDAMAKIAIRIAAGTPEEIQKLVLDVVEKTGQDLEVNFTQGYGPVHCDSDVEGFDTITVNYGTDVPNLEGDHKRYLYGPGDILVAHSDHEHLKISDLEEAVRGYKKLIEHSLA</sequence>
<dbReference type="SUPFAM" id="SSF53187">
    <property type="entry name" value="Zn-dependent exopeptidases"/>
    <property type="match status" value="1"/>
</dbReference>
<dbReference type="GO" id="GO:0046872">
    <property type="term" value="F:metal ion binding"/>
    <property type="evidence" value="ECO:0007669"/>
    <property type="project" value="UniProtKB-KW"/>
</dbReference>
<accession>A0A5M9KBN8</accession>
<dbReference type="EMBL" id="VICG01000001">
    <property type="protein sequence ID" value="KAA8576325.1"/>
    <property type="molecule type" value="Genomic_DNA"/>
</dbReference>
<evidence type="ECO:0000313" key="8">
    <source>
        <dbReference type="EMBL" id="KAA8576325.1"/>
    </source>
</evidence>
<dbReference type="AlphaFoldDB" id="A0A5M9KBN8"/>
<keyword evidence="6" id="KW-0732">Signal</keyword>
<proteinExistence type="inferred from homology"/>
<keyword evidence="4" id="KW-0378">Hydrolase</keyword>
<evidence type="ECO:0000256" key="1">
    <source>
        <dbReference type="ARBA" id="ARBA00001947"/>
    </source>
</evidence>
<organism evidence="8 9">
    <name type="scientific">Monilinia fructicola</name>
    <name type="common">Brown rot fungus</name>
    <name type="synonym">Ciboria fructicola</name>
    <dbReference type="NCBI Taxonomy" id="38448"/>
    <lineage>
        <taxon>Eukaryota</taxon>
        <taxon>Fungi</taxon>
        <taxon>Dikarya</taxon>
        <taxon>Ascomycota</taxon>
        <taxon>Pezizomycotina</taxon>
        <taxon>Leotiomycetes</taxon>
        <taxon>Helotiales</taxon>
        <taxon>Sclerotiniaceae</taxon>
        <taxon>Monilinia</taxon>
    </lineage>
</organism>
<evidence type="ECO:0000256" key="4">
    <source>
        <dbReference type="ARBA" id="ARBA00022801"/>
    </source>
</evidence>
<dbReference type="GO" id="GO:0016787">
    <property type="term" value="F:hydrolase activity"/>
    <property type="evidence" value="ECO:0007669"/>
    <property type="project" value="UniProtKB-KW"/>
</dbReference>
<dbReference type="Proteomes" id="UP000322873">
    <property type="component" value="Unassembled WGS sequence"/>
</dbReference>
<name>A0A5M9KBN8_MONFR</name>
<dbReference type="SUPFAM" id="SSF55031">
    <property type="entry name" value="Bacterial exopeptidase dimerisation domain"/>
    <property type="match status" value="1"/>
</dbReference>
<keyword evidence="5" id="KW-0862">Zinc</keyword>
<evidence type="ECO:0000256" key="6">
    <source>
        <dbReference type="SAM" id="SignalP"/>
    </source>
</evidence>
<dbReference type="InterPro" id="IPR002933">
    <property type="entry name" value="Peptidase_M20"/>
</dbReference>
<reference evidence="8 9" key="1">
    <citation type="submission" date="2019-06" db="EMBL/GenBank/DDBJ databases">
        <title>Genome Sequence of the Brown Rot Fungal Pathogen Monilinia fructicola.</title>
        <authorList>
            <person name="De Miccolis Angelini R.M."/>
            <person name="Landi L."/>
            <person name="Abate D."/>
            <person name="Pollastro S."/>
            <person name="Romanazzi G."/>
            <person name="Faretra F."/>
        </authorList>
    </citation>
    <scope>NUCLEOTIDE SEQUENCE [LARGE SCALE GENOMIC DNA]</scope>
    <source>
        <strain evidence="8 9">Mfrc123</strain>
    </source>
</reference>
<dbReference type="Pfam" id="PF07687">
    <property type="entry name" value="M20_dimer"/>
    <property type="match status" value="1"/>
</dbReference>
<dbReference type="Pfam" id="PF01546">
    <property type="entry name" value="Peptidase_M20"/>
    <property type="match status" value="1"/>
</dbReference>
<evidence type="ECO:0000259" key="7">
    <source>
        <dbReference type="Pfam" id="PF07687"/>
    </source>
</evidence>
<evidence type="ECO:0000256" key="3">
    <source>
        <dbReference type="ARBA" id="ARBA00022723"/>
    </source>
</evidence>
<evidence type="ECO:0000256" key="5">
    <source>
        <dbReference type="ARBA" id="ARBA00022833"/>
    </source>
</evidence>
<dbReference type="Gene3D" id="3.40.630.10">
    <property type="entry name" value="Zn peptidases"/>
    <property type="match status" value="1"/>
</dbReference>
<dbReference type="InterPro" id="IPR036264">
    <property type="entry name" value="Bact_exopeptidase_dim_dom"/>
</dbReference>
<dbReference type="PROSITE" id="PS00759">
    <property type="entry name" value="ARGE_DAPE_CPG2_2"/>
    <property type="match status" value="1"/>
</dbReference>
<evidence type="ECO:0000256" key="2">
    <source>
        <dbReference type="ARBA" id="ARBA00006247"/>
    </source>
</evidence>
<feature type="domain" description="Peptidase M20 dimerisation" evidence="7">
    <location>
        <begin position="199"/>
        <end position="299"/>
    </location>
</feature>
<dbReference type="VEuPathDB" id="FungiDB:MFRU_009g02140"/>
<evidence type="ECO:0000313" key="9">
    <source>
        <dbReference type="Proteomes" id="UP000322873"/>
    </source>
</evidence>
<comment type="caution">
    <text evidence="8">The sequence shown here is derived from an EMBL/GenBank/DDBJ whole genome shotgun (WGS) entry which is preliminary data.</text>
</comment>
<comment type="similarity">
    <text evidence="2">Belongs to the peptidase M20A family.</text>
</comment>
<dbReference type="OrthoDB" id="3064516at2759"/>
<dbReference type="InterPro" id="IPR050072">
    <property type="entry name" value="Peptidase_M20A"/>
</dbReference>
<keyword evidence="9" id="KW-1185">Reference proteome</keyword>
<dbReference type="Gene3D" id="3.30.70.360">
    <property type="match status" value="1"/>
</dbReference>
<comment type="cofactor">
    <cofactor evidence="1">
        <name>Zn(2+)</name>
        <dbReference type="ChEBI" id="CHEBI:29105"/>
    </cofactor>
</comment>
<dbReference type="CDD" id="cd05652">
    <property type="entry name" value="M20_ArgE_DapE-like_fungal"/>
    <property type="match status" value="1"/>
</dbReference>
<feature type="signal peptide" evidence="6">
    <location>
        <begin position="1"/>
        <end position="18"/>
    </location>
</feature>
<keyword evidence="3" id="KW-0479">Metal-binding</keyword>
<dbReference type="InterPro" id="IPR001261">
    <property type="entry name" value="ArgE/DapE_CS"/>
</dbReference>
<dbReference type="PANTHER" id="PTHR43808:SF8">
    <property type="entry name" value="PEPTIDASE M20 DIMERISATION DOMAIN-CONTAINING PROTEIN"/>
    <property type="match status" value="1"/>
</dbReference>
<gene>
    <name evidence="8" type="ORF">EYC84_006459</name>
</gene>
<dbReference type="PANTHER" id="PTHR43808">
    <property type="entry name" value="ACETYLORNITHINE DEACETYLASE"/>
    <property type="match status" value="1"/>
</dbReference>
<feature type="chain" id="PRO_5024371791" description="Peptidase M20 dimerisation domain-containing protein" evidence="6">
    <location>
        <begin position="19"/>
        <end position="381"/>
    </location>
</feature>